<reference evidence="11" key="1">
    <citation type="submission" date="2005-09" db="EMBL/GenBank/DDBJ databases">
        <title>Annotation of the Aspergillus terreus NIH2624 genome.</title>
        <authorList>
            <person name="Birren B.W."/>
            <person name="Lander E.S."/>
            <person name="Galagan J.E."/>
            <person name="Nusbaum C."/>
            <person name="Devon K."/>
            <person name="Henn M."/>
            <person name="Ma L.-J."/>
            <person name="Jaffe D.B."/>
            <person name="Butler J."/>
            <person name="Alvarez P."/>
            <person name="Gnerre S."/>
            <person name="Grabherr M."/>
            <person name="Kleber M."/>
            <person name="Mauceli E.W."/>
            <person name="Brockman W."/>
            <person name="Rounsley S."/>
            <person name="Young S.K."/>
            <person name="LaButti K."/>
            <person name="Pushparaj V."/>
            <person name="DeCaprio D."/>
            <person name="Crawford M."/>
            <person name="Koehrsen M."/>
            <person name="Engels R."/>
            <person name="Montgomery P."/>
            <person name="Pearson M."/>
            <person name="Howarth C."/>
            <person name="Larson L."/>
            <person name="Luoma S."/>
            <person name="White J."/>
            <person name="Alvarado L."/>
            <person name="Kodira C.D."/>
            <person name="Zeng Q."/>
            <person name="Oleary S."/>
            <person name="Yandava C."/>
            <person name="Denning D.W."/>
            <person name="Nierman W.C."/>
            <person name="Milne T."/>
            <person name="Madden K."/>
        </authorList>
    </citation>
    <scope>NUCLEOTIDE SEQUENCE [LARGE SCALE GENOMIC DNA]</scope>
    <source>
        <strain evidence="11">NIH 2624 / FGSC A1156</strain>
    </source>
</reference>
<dbReference type="RefSeq" id="XP_001215206.1">
    <property type="nucleotide sequence ID" value="XM_001215206.1"/>
</dbReference>
<dbReference type="Gene3D" id="1.20.1250.20">
    <property type="entry name" value="MFS general substrate transporter like domains"/>
    <property type="match status" value="2"/>
</dbReference>
<organism evidence="10 11">
    <name type="scientific">Aspergillus terreus (strain NIH 2624 / FGSC A1156)</name>
    <dbReference type="NCBI Taxonomy" id="341663"/>
    <lineage>
        <taxon>Eukaryota</taxon>
        <taxon>Fungi</taxon>
        <taxon>Dikarya</taxon>
        <taxon>Ascomycota</taxon>
        <taxon>Pezizomycotina</taxon>
        <taxon>Eurotiomycetes</taxon>
        <taxon>Eurotiomycetidae</taxon>
        <taxon>Eurotiales</taxon>
        <taxon>Aspergillaceae</taxon>
        <taxon>Aspergillus</taxon>
        <taxon>Aspergillus subgen. Circumdati</taxon>
    </lineage>
</organism>
<feature type="transmembrane region" description="Helical" evidence="8">
    <location>
        <begin position="335"/>
        <end position="354"/>
    </location>
</feature>
<evidence type="ECO:0000313" key="11">
    <source>
        <dbReference type="Proteomes" id="UP000007963"/>
    </source>
</evidence>
<evidence type="ECO:0000256" key="6">
    <source>
        <dbReference type="ARBA" id="ARBA00037968"/>
    </source>
</evidence>
<dbReference type="Pfam" id="PF07690">
    <property type="entry name" value="MFS_1"/>
    <property type="match status" value="1"/>
</dbReference>
<dbReference type="Proteomes" id="UP000007963">
    <property type="component" value="Unassembled WGS sequence"/>
</dbReference>
<dbReference type="EMBL" id="CH476601">
    <property type="protein sequence ID" value="EAU33789.1"/>
    <property type="molecule type" value="Genomic_DNA"/>
</dbReference>
<dbReference type="OMA" id="PPNNRCL"/>
<evidence type="ECO:0000256" key="7">
    <source>
        <dbReference type="SAM" id="MobiDB-lite"/>
    </source>
</evidence>
<feature type="transmembrane region" description="Helical" evidence="8">
    <location>
        <begin position="230"/>
        <end position="250"/>
    </location>
</feature>
<dbReference type="InterPro" id="IPR036259">
    <property type="entry name" value="MFS_trans_sf"/>
</dbReference>
<keyword evidence="2" id="KW-0813">Transport</keyword>
<evidence type="ECO:0000256" key="1">
    <source>
        <dbReference type="ARBA" id="ARBA00004141"/>
    </source>
</evidence>
<feature type="transmembrane region" description="Helical" evidence="8">
    <location>
        <begin position="457"/>
        <end position="478"/>
    </location>
</feature>
<feature type="transmembrane region" description="Helical" evidence="8">
    <location>
        <begin position="366"/>
        <end position="387"/>
    </location>
</feature>
<gene>
    <name evidence="10" type="ORF">ATEG_06028</name>
</gene>
<dbReference type="OrthoDB" id="6730379at2759"/>
<comment type="similarity">
    <text evidence="6">Belongs to the major facilitator superfamily. Allantoate permease family.</text>
</comment>
<dbReference type="VEuPathDB" id="FungiDB:ATEG_06028"/>
<feature type="transmembrane region" description="Helical" evidence="8">
    <location>
        <begin position="108"/>
        <end position="126"/>
    </location>
</feature>
<evidence type="ECO:0000256" key="4">
    <source>
        <dbReference type="ARBA" id="ARBA00022989"/>
    </source>
</evidence>
<sequence>MSGEQPTQVPIQPVPLDSKPSTTHVEAMTEQPGKINNGDTALALFDNFDDLHEEIDPAESKRLVRKIDLMILPYLAVCYAFYYIDKTTLSYAAIFGINEDLGLSGDHYSWLSSIFYFGFLVWALPTNLLMQRFPVGKYLGANIFIWGFFLMLQAAAKNFVQLAVLRVISGAAEACADPAFMLITSMWYTRRQQPIRIGLWYTANGLGIALGGLLGYAIGQIKGALPSWKYEFLIIGALCAAWGIVILVFLPDSPVTARNLSSREKRLAVERLRDNQTGVENKTLKPAQVWEAFLDWKVWVFLLLGLSGNIPNGGISNFGTLIIKGFGFSTLVTTLMQIPYGAFIALMILFSIWLNDRLPPNNRCLVTVLFLLPNVAGSFGLCFLSHSNQIGRLICYYLTGSYNASFVLILSILTANTAGHTKKVVTNAMIFLGVCAGNIAGPFFYKESQAPQYPLGIWSMIVSHFVEIALVLALRVALAMENRRRDSLQGIGPDGVGEEARQWEMDRTAFSDLTDKENLNFRPGDVTYVQLGNLSDGGEPRQALAVDTQWI</sequence>
<feature type="transmembrane region" description="Helical" evidence="8">
    <location>
        <begin position="298"/>
        <end position="323"/>
    </location>
</feature>
<evidence type="ECO:0000256" key="5">
    <source>
        <dbReference type="ARBA" id="ARBA00023136"/>
    </source>
</evidence>
<evidence type="ECO:0000256" key="2">
    <source>
        <dbReference type="ARBA" id="ARBA00022448"/>
    </source>
</evidence>
<feature type="domain" description="Major facilitator superfamily (MFS) profile" evidence="9">
    <location>
        <begin position="71"/>
        <end position="484"/>
    </location>
</feature>
<dbReference type="InterPro" id="IPR020846">
    <property type="entry name" value="MFS_dom"/>
</dbReference>
<feature type="transmembrane region" description="Helical" evidence="8">
    <location>
        <begin position="199"/>
        <end position="218"/>
    </location>
</feature>
<keyword evidence="5 8" id="KW-0472">Membrane</keyword>
<evidence type="ECO:0000313" key="10">
    <source>
        <dbReference type="EMBL" id="EAU33789.1"/>
    </source>
</evidence>
<dbReference type="GeneID" id="4321689"/>
<protein>
    <recommendedName>
        <fullName evidence="9">Major facilitator superfamily (MFS) profile domain-containing protein</fullName>
    </recommendedName>
</protein>
<proteinExistence type="inferred from homology"/>
<keyword evidence="4 8" id="KW-1133">Transmembrane helix</keyword>
<dbReference type="HOGENOM" id="CLU_001265_0_5_1"/>
<dbReference type="GO" id="GO:0022857">
    <property type="term" value="F:transmembrane transporter activity"/>
    <property type="evidence" value="ECO:0007669"/>
    <property type="project" value="InterPro"/>
</dbReference>
<dbReference type="InterPro" id="IPR011701">
    <property type="entry name" value="MFS"/>
</dbReference>
<dbReference type="PROSITE" id="PS50850">
    <property type="entry name" value="MFS"/>
    <property type="match status" value="1"/>
</dbReference>
<feature type="region of interest" description="Disordered" evidence="7">
    <location>
        <begin position="1"/>
        <end position="22"/>
    </location>
</feature>
<dbReference type="AlphaFoldDB" id="Q0CJV6"/>
<feature type="compositionally biased region" description="Polar residues" evidence="7">
    <location>
        <begin position="1"/>
        <end position="10"/>
    </location>
</feature>
<evidence type="ECO:0000256" key="3">
    <source>
        <dbReference type="ARBA" id="ARBA00022692"/>
    </source>
</evidence>
<feature type="transmembrane region" description="Helical" evidence="8">
    <location>
        <begin position="67"/>
        <end position="84"/>
    </location>
</feature>
<name>Q0CJV6_ASPTN</name>
<dbReference type="PANTHER" id="PTHR43791:SF26">
    <property type="entry name" value="ALLANTOATE TRANSPORTER, PUTATIVE (AFU_ORTHOLOGUE AFUA_5G09470)-RELATED"/>
    <property type="match status" value="1"/>
</dbReference>
<feature type="transmembrane region" description="Helical" evidence="8">
    <location>
        <begin position="425"/>
        <end position="445"/>
    </location>
</feature>
<feature type="transmembrane region" description="Helical" evidence="8">
    <location>
        <begin position="138"/>
        <end position="156"/>
    </location>
</feature>
<dbReference type="GO" id="GO:0016020">
    <property type="term" value="C:membrane"/>
    <property type="evidence" value="ECO:0007669"/>
    <property type="project" value="UniProtKB-SubCell"/>
</dbReference>
<evidence type="ECO:0000256" key="8">
    <source>
        <dbReference type="SAM" id="Phobius"/>
    </source>
</evidence>
<accession>Q0CJV6</accession>
<feature type="transmembrane region" description="Helical" evidence="8">
    <location>
        <begin position="393"/>
        <end position="413"/>
    </location>
</feature>
<comment type="subcellular location">
    <subcellularLocation>
        <location evidence="1">Membrane</location>
        <topology evidence="1">Multi-pass membrane protein</topology>
    </subcellularLocation>
</comment>
<feature type="transmembrane region" description="Helical" evidence="8">
    <location>
        <begin position="162"/>
        <end position="187"/>
    </location>
</feature>
<dbReference type="PANTHER" id="PTHR43791">
    <property type="entry name" value="PERMEASE-RELATED"/>
    <property type="match status" value="1"/>
</dbReference>
<dbReference type="STRING" id="341663.Q0CJV6"/>
<dbReference type="SUPFAM" id="SSF103473">
    <property type="entry name" value="MFS general substrate transporter"/>
    <property type="match status" value="1"/>
</dbReference>
<evidence type="ECO:0000259" key="9">
    <source>
        <dbReference type="PROSITE" id="PS50850"/>
    </source>
</evidence>
<keyword evidence="3 8" id="KW-0812">Transmembrane</keyword>
<dbReference type="FunFam" id="1.20.1250.20:FF:000064">
    <property type="entry name" value="MFS allantoate transporter"/>
    <property type="match status" value="1"/>
</dbReference>
<dbReference type="eggNOG" id="KOG2533">
    <property type="taxonomic scope" value="Eukaryota"/>
</dbReference>